<evidence type="ECO:0000259" key="2">
    <source>
        <dbReference type="Pfam" id="PF09273"/>
    </source>
</evidence>
<dbReference type="InterPro" id="IPR036464">
    <property type="entry name" value="Rubisco_LSMT_subst-bd_sf"/>
</dbReference>
<dbReference type="EMBL" id="BFAA01001339">
    <property type="protein sequence ID" value="GCB63924.1"/>
    <property type="molecule type" value="Genomic_DNA"/>
</dbReference>
<dbReference type="Pfam" id="PF09273">
    <property type="entry name" value="Rubis-subs-bind"/>
    <property type="match status" value="1"/>
</dbReference>
<dbReference type="Gene3D" id="3.90.1420.10">
    <property type="entry name" value="Rubisco LSMT, substrate-binding domain"/>
    <property type="match status" value="1"/>
</dbReference>
<evidence type="ECO:0000256" key="1">
    <source>
        <dbReference type="SAM" id="Coils"/>
    </source>
</evidence>
<organism evidence="3 4">
    <name type="scientific">Scyliorhinus torazame</name>
    <name type="common">Cloudy catshark</name>
    <name type="synonym">Catulus torazame</name>
    <dbReference type="NCBI Taxonomy" id="75743"/>
    <lineage>
        <taxon>Eukaryota</taxon>
        <taxon>Metazoa</taxon>
        <taxon>Chordata</taxon>
        <taxon>Craniata</taxon>
        <taxon>Vertebrata</taxon>
        <taxon>Chondrichthyes</taxon>
        <taxon>Elasmobranchii</taxon>
        <taxon>Galeomorphii</taxon>
        <taxon>Galeoidea</taxon>
        <taxon>Carcharhiniformes</taxon>
        <taxon>Scyliorhinidae</taxon>
        <taxon>Scyliorhinus</taxon>
    </lineage>
</organism>
<accession>A0A401NSV5</accession>
<evidence type="ECO:0000313" key="3">
    <source>
        <dbReference type="EMBL" id="GCB63924.1"/>
    </source>
</evidence>
<feature type="non-terminal residue" evidence="3">
    <location>
        <position position="1"/>
    </location>
</feature>
<keyword evidence="1" id="KW-0175">Coiled coil</keyword>
<proteinExistence type="predicted"/>
<protein>
    <recommendedName>
        <fullName evidence="2">Rubisco LSMT substrate-binding domain-containing protein</fullName>
    </recommendedName>
</protein>
<dbReference type="STRING" id="75743.A0A401NSV5"/>
<name>A0A401NSV5_SCYTO</name>
<dbReference type="OrthoDB" id="341421at2759"/>
<comment type="caution">
    <text evidence="3">The sequence shown here is derived from an EMBL/GenBank/DDBJ whole genome shotgun (WGS) entry which is preliminary data.</text>
</comment>
<feature type="domain" description="Rubisco LSMT substrate-binding" evidence="2">
    <location>
        <begin position="6"/>
        <end position="97"/>
    </location>
</feature>
<dbReference type="InterPro" id="IPR015353">
    <property type="entry name" value="Rubisco_LSMT_subst-bd"/>
</dbReference>
<dbReference type="AlphaFoldDB" id="A0A401NSV5"/>
<gene>
    <name evidence="3" type="ORF">scyTo_0004504</name>
</gene>
<sequence length="113" mass="12788">NLTFGLDGPSWRLLTVLKVFCLRTEEYLQRKNILVGLSVSADNERSSLELAEKLCSQLMNENLKAMQEISKLLNEIGDVSEQLEVVATVRREELKILQASAEVLQNMRVATPR</sequence>
<dbReference type="SUPFAM" id="SSF81822">
    <property type="entry name" value="RuBisCo LSMT C-terminal, substrate-binding domain"/>
    <property type="match status" value="1"/>
</dbReference>
<feature type="coiled-coil region" evidence="1">
    <location>
        <begin position="41"/>
        <end position="75"/>
    </location>
</feature>
<evidence type="ECO:0000313" key="4">
    <source>
        <dbReference type="Proteomes" id="UP000288216"/>
    </source>
</evidence>
<reference evidence="3 4" key="1">
    <citation type="journal article" date="2018" name="Nat. Ecol. Evol.">
        <title>Shark genomes provide insights into elasmobranch evolution and the origin of vertebrates.</title>
        <authorList>
            <person name="Hara Y"/>
            <person name="Yamaguchi K"/>
            <person name="Onimaru K"/>
            <person name="Kadota M"/>
            <person name="Koyanagi M"/>
            <person name="Keeley SD"/>
            <person name="Tatsumi K"/>
            <person name="Tanaka K"/>
            <person name="Motone F"/>
            <person name="Kageyama Y"/>
            <person name="Nozu R"/>
            <person name="Adachi N"/>
            <person name="Nishimura O"/>
            <person name="Nakagawa R"/>
            <person name="Tanegashima C"/>
            <person name="Kiyatake I"/>
            <person name="Matsumoto R"/>
            <person name="Murakumo K"/>
            <person name="Nishida K"/>
            <person name="Terakita A"/>
            <person name="Kuratani S"/>
            <person name="Sato K"/>
            <person name="Hyodo S Kuraku.S."/>
        </authorList>
    </citation>
    <scope>NUCLEOTIDE SEQUENCE [LARGE SCALE GENOMIC DNA]</scope>
</reference>
<dbReference type="Proteomes" id="UP000288216">
    <property type="component" value="Unassembled WGS sequence"/>
</dbReference>
<keyword evidence="4" id="KW-1185">Reference proteome</keyword>